<feature type="coiled-coil region" evidence="1">
    <location>
        <begin position="129"/>
        <end position="156"/>
    </location>
</feature>
<gene>
    <name evidence="2" type="ORF">DRJ31_08845</name>
</gene>
<reference evidence="2 3" key="1">
    <citation type="submission" date="2018-06" db="EMBL/GenBank/DDBJ databases">
        <title>Extensive metabolic versatility and redundancy in microbially diverse, dynamic hydrothermal sediments.</title>
        <authorList>
            <person name="Dombrowski N."/>
            <person name="Teske A."/>
            <person name="Baker B.J."/>
        </authorList>
    </citation>
    <scope>NUCLEOTIDE SEQUENCE [LARGE SCALE GENOMIC DNA]</scope>
    <source>
        <strain evidence="2">B66_G16</strain>
    </source>
</reference>
<organism evidence="2 3">
    <name type="scientific">Thermoproteota archaeon</name>
    <dbReference type="NCBI Taxonomy" id="2056631"/>
    <lineage>
        <taxon>Archaea</taxon>
        <taxon>Thermoproteota</taxon>
    </lineage>
</organism>
<protein>
    <submittedName>
        <fullName evidence="2">Uncharacterized protein</fullName>
    </submittedName>
</protein>
<accession>A0A497EL60</accession>
<sequence length="335" mass="40675">MIAVNFEAWCYRDVARPRLSREQLMEIAEALRNKGYVSEGDMRECLEAVAYSDIKSRVREEVESRIDSERRKYRELARQIESERKSFEQEFNRAKCERVLSEIKKLPYASSLHANSEEEMRTELESAIKREVYARRKEAESEMRKIDEEKRKHEERWREQYYQHALRTFLEEARAEIPALEEMEKRIDSCANEQEYRSKIREIKQALTREVEELREEYERRMEEINRERERKVKEAERDYEDFANEIREQLKRRMEKCSSAQNLFDRSPESNFTSREEVKRYFKHLESELEHALREAYAHALEAYRKVEEKVENYKRKTKIDGRALANEVLDRIG</sequence>
<name>A0A497EL60_9CREN</name>
<feature type="coiled-coil region" evidence="1">
    <location>
        <begin position="59"/>
        <end position="97"/>
    </location>
</feature>
<keyword evidence="1" id="KW-0175">Coiled coil</keyword>
<evidence type="ECO:0000313" key="2">
    <source>
        <dbReference type="EMBL" id="RLE47441.1"/>
    </source>
</evidence>
<evidence type="ECO:0000313" key="3">
    <source>
        <dbReference type="Proteomes" id="UP000278475"/>
    </source>
</evidence>
<feature type="non-terminal residue" evidence="2">
    <location>
        <position position="335"/>
    </location>
</feature>
<feature type="coiled-coil region" evidence="1">
    <location>
        <begin position="197"/>
        <end position="318"/>
    </location>
</feature>
<dbReference type="Proteomes" id="UP000278475">
    <property type="component" value="Unassembled WGS sequence"/>
</dbReference>
<comment type="caution">
    <text evidence="2">The sequence shown here is derived from an EMBL/GenBank/DDBJ whole genome shotgun (WGS) entry which is preliminary data.</text>
</comment>
<proteinExistence type="predicted"/>
<dbReference type="AlphaFoldDB" id="A0A497EL60"/>
<dbReference type="EMBL" id="QMQV01000126">
    <property type="protein sequence ID" value="RLE47441.1"/>
    <property type="molecule type" value="Genomic_DNA"/>
</dbReference>
<evidence type="ECO:0000256" key="1">
    <source>
        <dbReference type="SAM" id="Coils"/>
    </source>
</evidence>